<dbReference type="AlphaFoldDB" id="A0A8S9SRH8"/>
<accession>A0A8S9SRH8</accession>
<proteinExistence type="predicted"/>
<organism evidence="1 2">
    <name type="scientific">Brassica cretica</name>
    <name type="common">Mustard</name>
    <dbReference type="NCBI Taxonomy" id="69181"/>
    <lineage>
        <taxon>Eukaryota</taxon>
        <taxon>Viridiplantae</taxon>
        <taxon>Streptophyta</taxon>
        <taxon>Embryophyta</taxon>
        <taxon>Tracheophyta</taxon>
        <taxon>Spermatophyta</taxon>
        <taxon>Magnoliopsida</taxon>
        <taxon>eudicotyledons</taxon>
        <taxon>Gunneridae</taxon>
        <taxon>Pentapetalae</taxon>
        <taxon>rosids</taxon>
        <taxon>malvids</taxon>
        <taxon>Brassicales</taxon>
        <taxon>Brassicaceae</taxon>
        <taxon>Brassiceae</taxon>
        <taxon>Brassica</taxon>
    </lineage>
</organism>
<dbReference type="Proteomes" id="UP000712600">
    <property type="component" value="Unassembled WGS sequence"/>
</dbReference>
<reference evidence="1" key="1">
    <citation type="submission" date="2019-12" db="EMBL/GenBank/DDBJ databases">
        <title>Genome sequencing and annotation of Brassica cretica.</title>
        <authorList>
            <person name="Studholme D.J."/>
            <person name="Sarris P."/>
        </authorList>
    </citation>
    <scope>NUCLEOTIDE SEQUENCE</scope>
    <source>
        <strain evidence="1">PFS-109/04</strain>
        <tissue evidence="1">Leaf</tissue>
    </source>
</reference>
<evidence type="ECO:0000313" key="2">
    <source>
        <dbReference type="Proteomes" id="UP000712600"/>
    </source>
</evidence>
<comment type="caution">
    <text evidence="1">The sequence shown here is derived from an EMBL/GenBank/DDBJ whole genome shotgun (WGS) entry which is preliminary data.</text>
</comment>
<sequence>MERIKGISDMLLLRLSDYVMRSFQQDSASRIYFFLQGLAERHLKPPPLPPVGIKAYQLRVSPPPPPYLPLPPRLSTLSPDHI</sequence>
<dbReference type="EMBL" id="QGKX02000004">
    <property type="protein sequence ID" value="KAF3603547.1"/>
    <property type="molecule type" value="Genomic_DNA"/>
</dbReference>
<name>A0A8S9SRH8_BRACR</name>
<gene>
    <name evidence="1" type="ORF">F2Q69_00035213</name>
</gene>
<evidence type="ECO:0000313" key="1">
    <source>
        <dbReference type="EMBL" id="KAF3603547.1"/>
    </source>
</evidence>
<protein>
    <submittedName>
        <fullName evidence="1">Uncharacterized protein</fullName>
    </submittedName>
</protein>